<evidence type="ECO:0000313" key="9">
    <source>
        <dbReference type="Proteomes" id="UP001220324"/>
    </source>
</evidence>
<evidence type="ECO:0000259" key="7">
    <source>
        <dbReference type="Pfam" id="PF08244"/>
    </source>
</evidence>
<dbReference type="PANTHER" id="PTHR42800">
    <property type="entry name" value="EXOINULINASE INUD (AFU_ORTHOLOGUE AFUA_5G00480)"/>
    <property type="match status" value="1"/>
</dbReference>
<dbReference type="InterPro" id="IPR013189">
    <property type="entry name" value="Glyco_hydro_32_C"/>
</dbReference>
<dbReference type="PANTHER" id="PTHR42800:SF3">
    <property type="entry name" value="GLYCOSYL HYDROLASE FAMILY 32 N-TERMINAL DOMAIN-CONTAINING PROTEIN"/>
    <property type="match status" value="1"/>
</dbReference>
<dbReference type="GO" id="GO:0005987">
    <property type="term" value="P:sucrose catabolic process"/>
    <property type="evidence" value="ECO:0007669"/>
    <property type="project" value="TreeGrafter"/>
</dbReference>
<evidence type="ECO:0000256" key="1">
    <source>
        <dbReference type="ARBA" id="ARBA00009902"/>
    </source>
</evidence>
<dbReference type="Gene3D" id="2.60.120.560">
    <property type="entry name" value="Exo-inulinase, domain 1"/>
    <property type="match status" value="1"/>
</dbReference>
<feature type="domain" description="Glycosyl hydrolase family 32 N-terminal" evidence="6">
    <location>
        <begin position="40"/>
        <end position="390"/>
    </location>
</feature>
<keyword evidence="3 5" id="KW-0378">Hydrolase</keyword>
<evidence type="ECO:0000256" key="5">
    <source>
        <dbReference type="RuleBase" id="RU362110"/>
    </source>
</evidence>
<dbReference type="InterPro" id="IPR013148">
    <property type="entry name" value="Glyco_hydro_32_N"/>
</dbReference>
<dbReference type="Proteomes" id="UP001220324">
    <property type="component" value="Unassembled WGS sequence"/>
</dbReference>
<evidence type="ECO:0000256" key="4">
    <source>
        <dbReference type="ARBA" id="ARBA00023295"/>
    </source>
</evidence>
<keyword evidence="4 5" id="KW-0326">Glycosidase</keyword>
<protein>
    <submittedName>
        <fullName evidence="8">Glycoside hydrolase family 32</fullName>
    </submittedName>
</protein>
<evidence type="ECO:0000256" key="3">
    <source>
        <dbReference type="ARBA" id="ARBA00022801"/>
    </source>
</evidence>
<dbReference type="SUPFAM" id="SSF49899">
    <property type="entry name" value="Concanavalin A-like lectins/glucanases"/>
    <property type="match status" value="1"/>
</dbReference>
<reference evidence="8 9" key="1">
    <citation type="journal article" date="2023" name="IMA Fungus">
        <title>Comparative genomic study of the Penicillium genus elucidates a diverse pangenome and 15 lateral gene transfer events.</title>
        <authorList>
            <person name="Petersen C."/>
            <person name="Sorensen T."/>
            <person name="Nielsen M.R."/>
            <person name="Sondergaard T.E."/>
            <person name="Sorensen J.L."/>
            <person name="Fitzpatrick D.A."/>
            <person name="Frisvad J.C."/>
            <person name="Nielsen K.L."/>
        </authorList>
    </citation>
    <scope>NUCLEOTIDE SEQUENCE [LARGE SCALE GENOMIC DNA]</scope>
    <source>
        <strain evidence="8 9">IBT 35679</strain>
    </source>
</reference>
<dbReference type="EMBL" id="JAQIZZ010000002">
    <property type="protein sequence ID" value="KAJ5552874.1"/>
    <property type="molecule type" value="Genomic_DNA"/>
</dbReference>
<keyword evidence="9" id="KW-1185">Reference proteome</keyword>
<dbReference type="GO" id="GO:0005737">
    <property type="term" value="C:cytoplasm"/>
    <property type="evidence" value="ECO:0007669"/>
    <property type="project" value="TreeGrafter"/>
</dbReference>
<gene>
    <name evidence="8" type="ORF">N7494_002252</name>
</gene>
<proteinExistence type="inferred from homology"/>
<dbReference type="InterPro" id="IPR001362">
    <property type="entry name" value="Glyco_hydro_32"/>
</dbReference>
<dbReference type="InterPro" id="IPR013320">
    <property type="entry name" value="ConA-like_dom_sf"/>
</dbReference>
<dbReference type="InterPro" id="IPR023296">
    <property type="entry name" value="Glyco_hydro_beta-prop_sf"/>
</dbReference>
<dbReference type="GO" id="GO:0004575">
    <property type="term" value="F:sucrose alpha-glucosidase activity"/>
    <property type="evidence" value="ECO:0007669"/>
    <property type="project" value="TreeGrafter"/>
</dbReference>
<evidence type="ECO:0000259" key="6">
    <source>
        <dbReference type="Pfam" id="PF00251"/>
    </source>
</evidence>
<dbReference type="AlphaFoldDB" id="A0AAD6D3M5"/>
<dbReference type="Pfam" id="PF08244">
    <property type="entry name" value="Glyco_hydro_32C"/>
    <property type="match status" value="1"/>
</dbReference>
<dbReference type="Pfam" id="PF00251">
    <property type="entry name" value="Glyco_hydro_32N"/>
    <property type="match status" value="1"/>
</dbReference>
<dbReference type="SMART" id="SM00640">
    <property type="entry name" value="Glyco_32"/>
    <property type="match status" value="1"/>
</dbReference>
<feature type="domain" description="Glycosyl hydrolase family 32 C-terminal" evidence="7">
    <location>
        <begin position="432"/>
        <end position="586"/>
    </location>
</feature>
<keyword evidence="2" id="KW-0732">Signal</keyword>
<comment type="caution">
    <text evidence="8">The sequence shown here is derived from an EMBL/GenBank/DDBJ whole genome shotgun (WGS) entry which is preliminary data.</text>
</comment>
<accession>A0AAD6D3M5</accession>
<dbReference type="FunFam" id="2.115.10.20:FF:000011">
    <property type="entry name" value="Glycosyl hydrolases family 32 superfamily"/>
    <property type="match status" value="1"/>
</dbReference>
<evidence type="ECO:0000256" key="2">
    <source>
        <dbReference type="ARBA" id="ARBA00022729"/>
    </source>
</evidence>
<organism evidence="8 9">
    <name type="scientific">Penicillium frequentans</name>
    <dbReference type="NCBI Taxonomy" id="3151616"/>
    <lineage>
        <taxon>Eukaryota</taxon>
        <taxon>Fungi</taxon>
        <taxon>Dikarya</taxon>
        <taxon>Ascomycota</taxon>
        <taxon>Pezizomycotina</taxon>
        <taxon>Eurotiomycetes</taxon>
        <taxon>Eurotiomycetidae</taxon>
        <taxon>Eurotiales</taxon>
        <taxon>Aspergillaceae</taxon>
        <taxon>Penicillium</taxon>
    </lineage>
</organism>
<name>A0AAD6D3M5_9EURO</name>
<dbReference type="CDD" id="cd18621">
    <property type="entry name" value="GH32_XdINV-like"/>
    <property type="match status" value="1"/>
</dbReference>
<dbReference type="Gene3D" id="2.115.10.20">
    <property type="entry name" value="Glycosyl hydrolase domain, family 43"/>
    <property type="match status" value="1"/>
</dbReference>
<sequence>MSAVLSSPEIDQLLGEKHLRSSIEDHAQQISKASLKPSYHLSAPNGWMNDPCGLGYDPATGLYHAFFQWNPFGNDWGNMSWGHATSTDLVSWDISPTPALTPSTKYDKCGVFTGCLQATSIHGEPGAMTVLYTSVSHLPIHHTLPYTTGCESLSLAVSTNGGKTWERQDCNPILSGPPEKLPVTGWRDPYLTTWAREHTNDKDSRSHLYGFISGGVKGQYPAVFVYTVQPDDLRQWKYIGSLVNVGLNFHPSRWSGDFGVNWEVANLMTLTNDSGNSRDFVVIGVEGCLRPEITSRNAGEARHKRDPRGLMWMSIKSLANANASDALTSYGFAGFFDHGCLYAANSFWDPETSQRVVYGWVTEDDLPDSLRHRQGWSGVMSLPRVTTLRTIHNVTKARCSPLESITSIELVKSLGSGFTLHTLGISPDSRLSRLRQKAKNGHLEKSPLTARVASAPATYLPLRTSRWELQTEFFVDQSCKRVGIEIAHSADLEHCTTLVWDSYSETFTIDRPPVGQEINHGQESAPHTLFTYLDNQQEFEEALKVHAFFDHNVLEVFVNDRTVITTRIYYPSDQCFGVRFFAEPDDQSSKPSAVLLRADIWDGLGMN</sequence>
<dbReference type="SUPFAM" id="SSF75005">
    <property type="entry name" value="Arabinanase/levansucrase/invertase"/>
    <property type="match status" value="1"/>
</dbReference>
<evidence type="ECO:0000313" key="8">
    <source>
        <dbReference type="EMBL" id="KAJ5552874.1"/>
    </source>
</evidence>
<comment type="similarity">
    <text evidence="1 5">Belongs to the glycosyl hydrolase 32 family.</text>
</comment>